<dbReference type="AlphaFoldDB" id="A0A2T1GDC8"/>
<protein>
    <submittedName>
        <fullName evidence="1">Uncharacterized protein</fullName>
    </submittedName>
</protein>
<name>A0A2T1GDC8_9CYAN</name>
<reference evidence="1 2" key="1">
    <citation type="submission" date="2018-03" db="EMBL/GenBank/DDBJ databases">
        <title>The ancient ancestry and fast evolution of plastids.</title>
        <authorList>
            <person name="Moore K.R."/>
            <person name="Magnabosco C."/>
            <person name="Momper L."/>
            <person name="Gold D.A."/>
            <person name="Bosak T."/>
            <person name="Fournier G.P."/>
        </authorList>
    </citation>
    <scope>NUCLEOTIDE SEQUENCE [LARGE SCALE GENOMIC DNA]</scope>
    <source>
        <strain evidence="1 2">CCALA 037</strain>
    </source>
</reference>
<organism evidence="1 2">
    <name type="scientific">Chamaesiphon polymorphus CCALA 037</name>
    <dbReference type="NCBI Taxonomy" id="2107692"/>
    <lineage>
        <taxon>Bacteria</taxon>
        <taxon>Bacillati</taxon>
        <taxon>Cyanobacteriota</taxon>
        <taxon>Cyanophyceae</taxon>
        <taxon>Gomontiellales</taxon>
        <taxon>Chamaesiphonaceae</taxon>
        <taxon>Chamaesiphon</taxon>
    </lineage>
</organism>
<dbReference type="Proteomes" id="UP000238937">
    <property type="component" value="Unassembled WGS sequence"/>
</dbReference>
<gene>
    <name evidence="1" type="ORF">C7B77_14810</name>
</gene>
<dbReference type="EMBL" id="PVWO01000183">
    <property type="protein sequence ID" value="PSB55491.1"/>
    <property type="molecule type" value="Genomic_DNA"/>
</dbReference>
<evidence type="ECO:0000313" key="1">
    <source>
        <dbReference type="EMBL" id="PSB55491.1"/>
    </source>
</evidence>
<accession>A0A2T1GDC8</accession>
<keyword evidence="2" id="KW-1185">Reference proteome</keyword>
<dbReference type="RefSeq" id="WP_106306147.1">
    <property type="nucleotide sequence ID" value="NZ_PVWO01000183.1"/>
</dbReference>
<evidence type="ECO:0000313" key="2">
    <source>
        <dbReference type="Proteomes" id="UP000238937"/>
    </source>
</evidence>
<proteinExistence type="predicted"/>
<comment type="caution">
    <text evidence="1">The sequence shown here is derived from an EMBL/GenBank/DDBJ whole genome shotgun (WGS) entry which is preliminary data.</text>
</comment>
<sequence>MVYHPELSDRLQKLFEDAMTHGTDIIDRGEQLIPFLFTTGSSGGKITVFVNDSDDMASQGIYDAKLQISDSKQEIDAYVLGYDALLPLADSSQIDALILEGSERGISFGFIFARCYYQREEDGEIVFIIDGNGFLQKSEQLLTT</sequence>